<accession>A0A0R1H9F5</accession>
<dbReference type="EMBL" id="AZDA01000010">
    <property type="protein sequence ID" value="KRK40561.1"/>
    <property type="molecule type" value="Genomic_DNA"/>
</dbReference>
<comment type="caution">
    <text evidence="1">The sequence shown here is derived from an EMBL/GenBank/DDBJ whole genome shotgun (WGS) entry which is preliminary data.</text>
</comment>
<evidence type="ECO:0000313" key="1">
    <source>
        <dbReference type="EMBL" id="KRK40561.1"/>
    </source>
</evidence>
<dbReference type="AlphaFoldDB" id="A0A0R1H9F5"/>
<reference evidence="1 2" key="1">
    <citation type="journal article" date="2015" name="Genome Announc.">
        <title>Expanding the biotechnology potential of lactobacilli through comparative genomics of 213 strains and associated genera.</title>
        <authorList>
            <person name="Sun Z."/>
            <person name="Harris H.M."/>
            <person name="McCann A."/>
            <person name="Guo C."/>
            <person name="Argimon S."/>
            <person name="Zhang W."/>
            <person name="Yang X."/>
            <person name="Jeffery I.B."/>
            <person name="Cooney J.C."/>
            <person name="Kagawa T.F."/>
            <person name="Liu W."/>
            <person name="Song Y."/>
            <person name="Salvetti E."/>
            <person name="Wrobel A."/>
            <person name="Rasinkangas P."/>
            <person name="Parkhill J."/>
            <person name="Rea M.C."/>
            <person name="O'Sullivan O."/>
            <person name="Ritari J."/>
            <person name="Douillard F.P."/>
            <person name="Paul Ross R."/>
            <person name="Yang R."/>
            <person name="Briner A.E."/>
            <person name="Felis G.E."/>
            <person name="de Vos W.M."/>
            <person name="Barrangou R."/>
            <person name="Klaenhammer T.R."/>
            <person name="Caufield P.W."/>
            <person name="Cui Y."/>
            <person name="Zhang H."/>
            <person name="O'Toole P.W."/>
        </authorList>
    </citation>
    <scope>NUCLEOTIDE SEQUENCE [LARGE SCALE GENOMIC DNA]</scope>
    <source>
        <strain evidence="1 2">DSM 20003</strain>
    </source>
</reference>
<name>A0A0R1H9F5_9LACO</name>
<sequence>MMIDKKATIAKAKQILDKYREERGYAHMPINPRVTARISNQPVSTAESDPYALARVQRKEAGQAFTDYIDQAIAALPVEEYRWILVARYCDGGDSHHPDQDAQERLNDMNPMYYSISPTTYYIKRDKALLALADILGCEVY</sequence>
<proteinExistence type="predicted"/>
<evidence type="ECO:0008006" key="3">
    <source>
        <dbReference type="Google" id="ProtNLM"/>
    </source>
</evidence>
<organism evidence="1 2">
    <name type="scientific">Loigolactobacillus bifermentans DSM 20003</name>
    <dbReference type="NCBI Taxonomy" id="1423726"/>
    <lineage>
        <taxon>Bacteria</taxon>
        <taxon>Bacillati</taxon>
        <taxon>Bacillota</taxon>
        <taxon>Bacilli</taxon>
        <taxon>Lactobacillales</taxon>
        <taxon>Lactobacillaceae</taxon>
        <taxon>Loigolactobacillus</taxon>
    </lineage>
</organism>
<keyword evidence="2" id="KW-1185">Reference proteome</keyword>
<evidence type="ECO:0000313" key="2">
    <source>
        <dbReference type="Proteomes" id="UP000051461"/>
    </source>
</evidence>
<protein>
    <recommendedName>
        <fullName evidence="3">Phage transcriptional regulator, ArpU family protein</fullName>
    </recommendedName>
</protein>
<dbReference type="Proteomes" id="UP000051461">
    <property type="component" value="Unassembled WGS sequence"/>
</dbReference>
<dbReference type="OrthoDB" id="2296490at2"/>
<dbReference type="PATRIC" id="fig|1423726.3.peg.201"/>
<gene>
    <name evidence="1" type="ORF">FC07_GL000193</name>
</gene>